<protein>
    <recommendedName>
        <fullName evidence="4">Nuclear matrix protein</fullName>
    </recommendedName>
</protein>
<feature type="region of interest" description="Disordered" evidence="1">
    <location>
        <begin position="565"/>
        <end position="610"/>
    </location>
</feature>
<proteinExistence type="predicted"/>
<dbReference type="AlphaFoldDB" id="A0A0D2ANM3"/>
<dbReference type="HOGENOM" id="CLU_017925_1_0_1"/>
<dbReference type="EMBL" id="KN847531">
    <property type="protein sequence ID" value="KIW08110.1"/>
    <property type="molecule type" value="Genomic_DNA"/>
</dbReference>
<dbReference type="GO" id="GO:0000445">
    <property type="term" value="C:THO complex part of transcription export complex"/>
    <property type="evidence" value="ECO:0007669"/>
    <property type="project" value="TreeGrafter"/>
</dbReference>
<accession>A0A0D2ANM3</accession>
<organism evidence="2 3">
    <name type="scientific">Verruconis gallopava</name>
    <dbReference type="NCBI Taxonomy" id="253628"/>
    <lineage>
        <taxon>Eukaryota</taxon>
        <taxon>Fungi</taxon>
        <taxon>Dikarya</taxon>
        <taxon>Ascomycota</taxon>
        <taxon>Pezizomycotina</taxon>
        <taxon>Dothideomycetes</taxon>
        <taxon>Pleosporomycetidae</taxon>
        <taxon>Venturiales</taxon>
        <taxon>Sympoventuriaceae</taxon>
        <taxon>Verruconis</taxon>
    </lineage>
</organism>
<dbReference type="InterPro" id="IPR021861">
    <property type="entry name" value="THO_THOC1"/>
</dbReference>
<evidence type="ECO:0000313" key="2">
    <source>
        <dbReference type="EMBL" id="KIW08110.1"/>
    </source>
</evidence>
<keyword evidence="3" id="KW-1185">Reference proteome</keyword>
<dbReference type="Pfam" id="PF11957">
    <property type="entry name" value="efThoc1"/>
    <property type="match status" value="1"/>
</dbReference>
<feature type="region of interest" description="Disordered" evidence="1">
    <location>
        <begin position="203"/>
        <end position="238"/>
    </location>
</feature>
<dbReference type="RefSeq" id="XP_016217979.1">
    <property type="nucleotide sequence ID" value="XM_016353884.1"/>
</dbReference>
<gene>
    <name evidence="2" type="ORF">PV09_01047</name>
</gene>
<dbReference type="OrthoDB" id="10257415at2759"/>
<dbReference type="Proteomes" id="UP000053259">
    <property type="component" value="Unassembled WGS sequence"/>
</dbReference>
<evidence type="ECO:0000313" key="3">
    <source>
        <dbReference type="Proteomes" id="UP000053259"/>
    </source>
</evidence>
<dbReference type="InParanoid" id="A0A0D2ANM3"/>
<dbReference type="GeneID" id="27309020"/>
<dbReference type="PANTHER" id="PTHR13265">
    <property type="entry name" value="THO COMPLEX SUBUNIT 1"/>
    <property type="match status" value="1"/>
</dbReference>
<dbReference type="STRING" id="253628.A0A0D2ANM3"/>
<dbReference type="PANTHER" id="PTHR13265:SF0">
    <property type="entry name" value="HPR1"/>
    <property type="match status" value="1"/>
</dbReference>
<name>A0A0D2ANM3_9PEZI</name>
<sequence>MAVPEESAVEYANRRLRDLLEKAARLKTTTDIDPPLPPAEFQGELGLSPPPDTARPYYLAAAEDAARRVYQNRAASTRIQDPDFVEIWNLFDILSVCGDQEQCDPCLVWWLIEELLETQSIDGCRIIFDYLESRRERLVANHFEKKNLVILRAFNELLRRLSRAEEAVFCGRVFVFLFQSFPLGARSSVNLKGDFHKENLTTFEAESQTEAAKDDEGTEAMSGVETANGGESGSKADAAKSALSTESGLYPAFWTMQQAFSNPPEYFFKQNRMEEFRNTLEATIAKFREVPKVNQAAADSRGAKRGDIEVDGQDEFANTFNPKYLTSRELFALELSDLAFQRHILVQALILLDFLLSLTEKSKKKLSSFPNKSLHFDYTLPQSDADWAQNIRKNISQYLTDGQLGGDQEGKYYNRMVETVLSRDKNWVRWKLEFCNQIRQPPVHSDDFNAAQNGAKRLSTSTKLKAQPMGALDLGFLREANVNENEDSQSHPHKSDLPDAYSLVRDVQNVDLDIDMAATDEEKKDLEDQKMSKTWRALRLMSKTKLGLFDKVDDGNNLECFIQPKEDPMEVVEQAGDDGEGGHEETQKLLDNAMETDDKVSAAPTPSGEA</sequence>
<dbReference type="GO" id="GO:0006406">
    <property type="term" value="P:mRNA export from nucleus"/>
    <property type="evidence" value="ECO:0007669"/>
    <property type="project" value="TreeGrafter"/>
</dbReference>
<reference evidence="2 3" key="1">
    <citation type="submission" date="2015-01" db="EMBL/GenBank/DDBJ databases">
        <title>The Genome Sequence of Ochroconis gallopava CBS43764.</title>
        <authorList>
            <consortium name="The Broad Institute Genomics Platform"/>
            <person name="Cuomo C."/>
            <person name="de Hoog S."/>
            <person name="Gorbushina A."/>
            <person name="Stielow B."/>
            <person name="Teixiera M."/>
            <person name="Abouelleil A."/>
            <person name="Chapman S.B."/>
            <person name="Priest M."/>
            <person name="Young S.K."/>
            <person name="Wortman J."/>
            <person name="Nusbaum C."/>
            <person name="Birren B."/>
        </authorList>
    </citation>
    <scope>NUCLEOTIDE SEQUENCE [LARGE SCALE GENOMIC DNA]</scope>
    <source>
        <strain evidence="2 3">CBS 43764</strain>
    </source>
</reference>
<evidence type="ECO:0000256" key="1">
    <source>
        <dbReference type="SAM" id="MobiDB-lite"/>
    </source>
</evidence>
<dbReference type="VEuPathDB" id="FungiDB:PV09_01047"/>
<evidence type="ECO:0008006" key="4">
    <source>
        <dbReference type="Google" id="ProtNLM"/>
    </source>
</evidence>